<keyword evidence="1" id="KW-0732">Signal</keyword>
<feature type="chain" id="PRO_5012535008" evidence="1">
    <location>
        <begin position="28"/>
        <end position="186"/>
    </location>
</feature>
<evidence type="ECO:0000313" key="4">
    <source>
        <dbReference type="Proteomes" id="UP000197277"/>
    </source>
</evidence>
<organism evidence="3 4">
    <name type="scientific">Hymenobacter amundsenii</name>
    <dbReference type="NCBI Taxonomy" id="2006685"/>
    <lineage>
        <taxon>Bacteria</taxon>
        <taxon>Pseudomonadati</taxon>
        <taxon>Bacteroidota</taxon>
        <taxon>Cytophagia</taxon>
        <taxon>Cytophagales</taxon>
        <taxon>Hymenobacteraceae</taxon>
        <taxon>Hymenobacter</taxon>
    </lineage>
</organism>
<dbReference type="RefSeq" id="WP_088462652.1">
    <property type="nucleotide sequence ID" value="NZ_NIRR01000001.1"/>
</dbReference>
<dbReference type="Proteomes" id="UP000197277">
    <property type="component" value="Unassembled WGS sequence"/>
</dbReference>
<dbReference type="InterPro" id="IPR036378">
    <property type="entry name" value="FAS1_dom_sf"/>
</dbReference>
<dbReference type="PANTHER" id="PTHR10900:SF77">
    <property type="entry name" value="FI19380P1"/>
    <property type="match status" value="1"/>
</dbReference>
<dbReference type="PROSITE" id="PS50213">
    <property type="entry name" value="FAS1"/>
    <property type="match status" value="1"/>
</dbReference>
<gene>
    <name evidence="3" type="ORF">CDA63_01415</name>
</gene>
<protein>
    <submittedName>
        <fullName evidence="3">Fasciclin</fullName>
    </submittedName>
</protein>
<dbReference type="Pfam" id="PF02469">
    <property type="entry name" value="Fasciclin"/>
    <property type="match status" value="1"/>
</dbReference>
<feature type="signal peptide" evidence="1">
    <location>
        <begin position="1"/>
        <end position="27"/>
    </location>
</feature>
<sequence length="186" mass="19526">MLTKTFFSLLFGGLLTLGLAPATTATAQTGAPVTAKANGNLLQMSKLSANHTTLMKAVAAAGLAEQAQGSTKYTIFAPTNAAFNKLPAGKLDELLQPANKGQLAMLISYHVVPGSYLAANLRDGQQLTTVQGETLTVMRHDDMIMLKDTKGNSTVVVNDDIVAENGIIHSIDSVLMPTSLSAPTRK</sequence>
<dbReference type="PANTHER" id="PTHR10900">
    <property type="entry name" value="PERIOSTIN-RELATED"/>
    <property type="match status" value="1"/>
</dbReference>
<dbReference type="EMBL" id="NIRR01000001">
    <property type="protein sequence ID" value="OWP65041.1"/>
    <property type="molecule type" value="Genomic_DNA"/>
</dbReference>
<evidence type="ECO:0000259" key="2">
    <source>
        <dbReference type="PROSITE" id="PS50213"/>
    </source>
</evidence>
<keyword evidence="4" id="KW-1185">Reference proteome</keyword>
<dbReference type="OrthoDB" id="1119934at2"/>
<feature type="domain" description="FAS1" evidence="2">
    <location>
        <begin position="38"/>
        <end position="175"/>
    </location>
</feature>
<accession>A0A246FQL9</accession>
<dbReference type="Gene3D" id="2.30.180.10">
    <property type="entry name" value="FAS1 domain"/>
    <property type="match status" value="1"/>
</dbReference>
<evidence type="ECO:0000313" key="3">
    <source>
        <dbReference type="EMBL" id="OWP65041.1"/>
    </source>
</evidence>
<evidence type="ECO:0000256" key="1">
    <source>
        <dbReference type="SAM" id="SignalP"/>
    </source>
</evidence>
<dbReference type="SUPFAM" id="SSF82153">
    <property type="entry name" value="FAS1 domain"/>
    <property type="match status" value="1"/>
</dbReference>
<dbReference type="SMART" id="SM00554">
    <property type="entry name" value="FAS1"/>
    <property type="match status" value="1"/>
</dbReference>
<dbReference type="InterPro" id="IPR000782">
    <property type="entry name" value="FAS1_domain"/>
</dbReference>
<reference evidence="3 4" key="1">
    <citation type="submission" date="2017-06" db="EMBL/GenBank/DDBJ databases">
        <title>Hymenobacter amundsenii sp. nov. isolated from regoliths in Antarctica.</title>
        <authorList>
            <person name="Sedlacek I."/>
            <person name="Kralova S."/>
            <person name="Pantucek R."/>
            <person name="Svec P."/>
            <person name="Holochova P."/>
            <person name="Stankova E."/>
            <person name="Vrbovska V."/>
            <person name="Busse H.-J."/>
        </authorList>
    </citation>
    <scope>NUCLEOTIDE SEQUENCE [LARGE SCALE GENOMIC DNA]</scope>
    <source>
        <strain evidence="3 4">CCM 8682</strain>
    </source>
</reference>
<dbReference type="FunFam" id="2.30.180.10:FF:000032">
    <property type="entry name" value="Fasciclin domain-containing protein, putative"/>
    <property type="match status" value="1"/>
</dbReference>
<proteinExistence type="predicted"/>
<dbReference type="AlphaFoldDB" id="A0A246FQL9"/>
<dbReference type="GO" id="GO:0005615">
    <property type="term" value="C:extracellular space"/>
    <property type="evidence" value="ECO:0007669"/>
    <property type="project" value="TreeGrafter"/>
</dbReference>
<name>A0A246FQL9_9BACT</name>
<comment type="caution">
    <text evidence="3">The sequence shown here is derived from an EMBL/GenBank/DDBJ whole genome shotgun (WGS) entry which is preliminary data.</text>
</comment>
<dbReference type="InterPro" id="IPR050904">
    <property type="entry name" value="Adhesion/Biosynth-related"/>
</dbReference>